<keyword evidence="1" id="KW-0479">Metal-binding</keyword>
<evidence type="ECO:0000256" key="2">
    <source>
        <dbReference type="SAM" id="MobiDB-lite"/>
    </source>
</evidence>
<dbReference type="EMBL" id="JYDQ01000113">
    <property type="protein sequence ID" value="KRY14595.1"/>
    <property type="molecule type" value="Genomic_DNA"/>
</dbReference>
<feature type="domain" description="C2H2-type" evidence="3">
    <location>
        <begin position="621"/>
        <end position="649"/>
    </location>
</feature>
<dbReference type="Pfam" id="PF13912">
    <property type="entry name" value="zf-C2H2_6"/>
    <property type="match status" value="1"/>
</dbReference>
<keyword evidence="5" id="KW-1185">Reference proteome</keyword>
<keyword evidence="1" id="KW-0862">Zinc</keyword>
<dbReference type="SMART" id="SM00355">
    <property type="entry name" value="ZnF_C2H2"/>
    <property type="match status" value="3"/>
</dbReference>
<sequence length="1403" mass="157709">MNLGSASGPDGVKVSHLREIGPTDCRTTVIPKVDNSRSDAEDFRSITIGLCMYRLFSKIVTNPLSELTPLNPCHKAFQSGTDGAFDNVSNVASLLKLVRRTDLANGFDTINHTSITWLSADMGWTLAHQCPEVDAAPFTYKHPANSKNILSRIFPEEVTLHLQKMKVKTSAGPDGIQESHLRTCDPVCLAKAFNLFLLARYITQQLKDCRTTLMPKTDNPHPDAEDYEPITVASCLSRLFSKIVTRRLENCISLHLRQKAFRSGTDGAFDNTATMMTIIREAHLSTFSASSQKSKKYQWTTDHMRDVPEEKSSTDAGYDGQARSDLRERNHAEVPYPGSFTCMICSFTECVFSRFSNHCMKHGLHLELHCSICTKMFPSIYSVACHYSRCAKTLRKPGTSKNPSVSQTAVLNINDLAENKGISKNKEIPENNRRVTKAKVIRSTIDLNNKERSISNKEALENNRMVTRLTIKRATAAESRSAPPLLNRTPAECPEVSIVPLVCTTIDNNRRQTSKAASAPLNNFGICQPLFEETADRVAVVTRNCAHSEIKEMPPARLNMRLRTKTACGNIPESPRLPEISRTASENADETQGSPGISAVATRTRRTNNNAPTLERTHSMHVCTVCSRVFNSFPELRLHEKTAHPANFSASSQKSPSVKALAEALSSKWSEDISTDMAKYLRKKLRSVDINSAQTNSTNNLHTDGVTPSCLREVPENAVVAESGSSSYGATHTGVETMGPGLLPKCDTFQTHPENVGPISPCSNCTSDTLSVQRKDLDPGRDIRKHLEEALASSNKYLPDDPEDEFDPAGELEVEQEVRVEEFATTKLSGKEKRALPRWKKTEDLDMIFPFEQLQRNENLQQLASLTPLEVWFKVFTDEMIDHITFQSNLYAHRECNNRAFTVSPQEIRQFIGVILLSGYNCQPEAKYYWSTQPDMGAQGAISCMSRNRFMEIKKYLHLADNQKLVKGDKMSKVTPLYKLLNSSLVKHGMFHEKLSVDESIVPYFGRHAAKMFLKGKPIRFGYKVWMLCGNDGYPYHMTIYQGKEIHAPKVPLSTRVIRSMVDIIQETSNTTRHTLYFDNFFNSYDLLVMLSELKMRAIGTIRPYRSNGADAVMLPDKELMKQKRGAFDFRSDGNVYIAKWHDNSIVRIASNFMTHSPLRNTQRRVKGQRIEVKVPNIVRSYNTGMGGVDLLDKLAAAYRPTIRSKKWYWPLFINAVNVATVAAWRIHCFVEERPLSHLEFRRQVVLSLLQSERAATPRAASGSMSQLPDIRFDGVNHILGTGPQGRCKIYSSCTCIKTFGEQEPLHGIVEMRPLADNLKLTKGDKMSKVTPLYNMLNRCLAQFGVFRTLLSVDEAMVPYFGRHSAKIHDSRRHEGQGPSMIWMLCGNDGYPYHMSIYQGKDE</sequence>
<keyword evidence="1" id="KW-0863">Zinc-finger</keyword>
<feature type="region of interest" description="Disordered" evidence="2">
    <location>
        <begin position="568"/>
        <end position="613"/>
    </location>
</feature>
<organism evidence="4 5">
    <name type="scientific">Trichinella patagoniensis</name>
    <dbReference type="NCBI Taxonomy" id="990121"/>
    <lineage>
        <taxon>Eukaryota</taxon>
        <taxon>Metazoa</taxon>
        <taxon>Ecdysozoa</taxon>
        <taxon>Nematoda</taxon>
        <taxon>Enoplea</taxon>
        <taxon>Dorylaimia</taxon>
        <taxon>Trichinellida</taxon>
        <taxon>Trichinellidae</taxon>
        <taxon>Trichinella</taxon>
    </lineage>
</organism>
<dbReference type="GO" id="GO:0008270">
    <property type="term" value="F:zinc ion binding"/>
    <property type="evidence" value="ECO:0007669"/>
    <property type="project" value="UniProtKB-KW"/>
</dbReference>
<dbReference type="Proteomes" id="UP000054783">
    <property type="component" value="Unassembled WGS sequence"/>
</dbReference>
<dbReference type="InterPro" id="IPR013087">
    <property type="entry name" value="Znf_C2H2_type"/>
</dbReference>
<dbReference type="PROSITE" id="PS00028">
    <property type="entry name" value="ZINC_FINGER_C2H2_1"/>
    <property type="match status" value="1"/>
</dbReference>
<name>A0A0V0ZR29_9BILA</name>
<comment type="caution">
    <text evidence="4">The sequence shown here is derived from an EMBL/GenBank/DDBJ whole genome shotgun (WGS) entry which is preliminary data.</text>
</comment>
<dbReference type="GO" id="GO:0043565">
    <property type="term" value="F:sequence-specific DNA binding"/>
    <property type="evidence" value="ECO:0007669"/>
    <property type="project" value="TreeGrafter"/>
</dbReference>
<dbReference type="STRING" id="990121.A0A0V0ZR29"/>
<feature type="compositionally biased region" description="Polar residues" evidence="2">
    <location>
        <begin position="582"/>
        <end position="595"/>
    </location>
</feature>
<reference evidence="4 5" key="1">
    <citation type="submission" date="2015-01" db="EMBL/GenBank/DDBJ databases">
        <title>Evolution of Trichinella species and genotypes.</title>
        <authorList>
            <person name="Korhonen P.K."/>
            <person name="Edoardo P."/>
            <person name="Giuseppe L.R."/>
            <person name="Gasser R.B."/>
        </authorList>
    </citation>
    <scope>NUCLEOTIDE SEQUENCE [LARGE SCALE GENOMIC DNA]</scope>
    <source>
        <strain evidence="4">ISS2496</strain>
    </source>
</reference>
<feature type="region of interest" description="Disordered" evidence="2">
    <location>
        <begin position="305"/>
        <end position="325"/>
    </location>
</feature>
<evidence type="ECO:0000313" key="5">
    <source>
        <dbReference type="Proteomes" id="UP000054783"/>
    </source>
</evidence>
<dbReference type="PANTHER" id="PTHR47055">
    <property type="entry name" value="DDE_TNP_1_7 DOMAIN-CONTAINING PROTEIN"/>
    <property type="match status" value="1"/>
</dbReference>
<accession>A0A0V0ZR29</accession>
<evidence type="ECO:0000259" key="3">
    <source>
        <dbReference type="PROSITE" id="PS50157"/>
    </source>
</evidence>
<proteinExistence type="predicted"/>
<dbReference type="InterPro" id="IPR052638">
    <property type="entry name" value="PiggyBac_TE-derived"/>
</dbReference>
<dbReference type="InterPro" id="IPR029526">
    <property type="entry name" value="PGBD"/>
</dbReference>
<gene>
    <name evidence="4" type="primary">PGBD3</name>
    <name evidence="4" type="ORF">T12_12182</name>
</gene>
<dbReference type="Pfam" id="PF13843">
    <property type="entry name" value="DDE_Tnp_1_7"/>
    <property type="match status" value="2"/>
</dbReference>
<dbReference type="PANTHER" id="PTHR47055:SF3">
    <property type="entry name" value="PHORBOL-ESTER_DAG-TYPE DOMAIN-CONTAINING PROTEIN"/>
    <property type="match status" value="1"/>
</dbReference>
<evidence type="ECO:0000256" key="1">
    <source>
        <dbReference type="PROSITE-ProRule" id="PRU00042"/>
    </source>
</evidence>
<protein>
    <submittedName>
        <fullName evidence="4">PiggyBac transposable element-derived protein 3</fullName>
    </submittedName>
</protein>
<dbReference type="PROSITE" id="PS50157">
    <property type="entry name" value="ZINC_FINGER_C2H2_2"/>
    <property type="match status" value="1"/>
</dbReference>
<evidence type="ECO:0000313" key="4">
    <source>
        <dbReference type="EMBL" id="KRY14595.1"/>
    </source>
</evidence>